<dbReference type="GO" id="GO:0005975">
    <property type="term" value="P:carbohydrate metabolic process"/>
    <property type="evidence" value="ECO:0007669"/>
    <property type="project" value="InterPro"/>
</dbReference>
<dbReference type="Proteomes" id="UP000262004">
    <property type="component" value="Chromosome"/>
</dbReference>
<protein>
    <recommendedName>
        <fullName evidence="1">5-oxoprolinase subunit A</fullName>
        <shortName evidence="1">5-OPase subunit A</shortName>
        <ecNumber evidence="1">3.5.2.9</ecNumber>
    </recommendedName>
    <alternativeName>
        <fullName evidence="1">5-oxoprolinase (ATP-hydrolyzing) subunit A</fullName>
    </alternativeName>
</protein>
<keyword evidence="1" id="KW-0067">ATP-binding</keyword>
<keyword evidence="3" id="KW-1185">Reference proteome</keyword>
<dbReference type="HAMAP" id="MF_00691">
    <property type="entry name" value="PxpA"/>
    <property type="match status" value="1"/>
</dbReference>
<dbReference type="NCBIfam" id="NF003816">
    <property type="entry name" value="PRK05406.1-5"/>
    <property type="match status" value="1"/>
</dbReference>
<keyword evidence="1" id="KW-0378">Hydrolase</keyword>
<dbReference type="SUPFAM" id="SSF88713">
    <property type="entry name" value="Glycoside hydrolase/deacetylase"/>
    <property type="match status" value="1"/>
</dbReference>
<dbReference type="Gene3D" id="3.20.20.370">
    <property type="entry name" value="Glycoside hydrolase/deacetylase"/>
    <property type="match status" value="1"/>
</dbReference>
<dbReference type="GO" id="GO:0005524">
    <property type="term" value="F:ATP binding"/>
    <property type="evidence" value="ECO:0007669"/>
    <property type="project" value="UniProtKB-UniRule"/>
</dbReference>
<keyword evidence="1" id="KW-0547">Nucleotide-binding</keyword>
<reference evidence="2 3" key="1">
    <citation type="submission" date="2018-04" db="EMBL/GenBank/DDBJ databases">
        <title>Complete genome sequence of Hydrogenophilus thermoluteolus TH-1.</title>
        <authorList>
            <person name="Arai H."/>
        </authorList>
    </citation>
    <scope>NUCLEOTIDE SEQUENCE [LARGE SCALE GENOMIC DNA]</scope>
    <source>
        <strain evidence="2 3">TH-1</strain>
    </source>
</reference>
<dbReference type="KEGG" id="htl:HPTL_0069"/>
<dbReference type="PANTHER" id="PTHR30292:SF0">
    <property type="entry name" value="5-OXOPROLINASE SUBUNIT A"/>
    <property type="match status" value="1"/>
</dbReference>
<dbReference type="OrthoDB" id="9773478at2"/>
<dbReference type="RefSeq" id="WP_119334192.1">
    <property type="nucleotide sequence ID" value="NZ_AP018558.1"/>
</dbReference>
<dbReference type="PANTHER" id="PTHR30292">
    <property type="entry name" value="UNCHARACTERIZED PROTEIN YBGL-RELATED"/>
    <property type="match status" value="1"/>
</dbReference>
<dbReference type="Pfam" id="PF03746">
    <property type="entry name" value="LamB_YcsF"/>
    <property type="match status" value="1"/>
</dbReference>
<organism evidence="2 3">
    <name type="scientific">Hydrogenophilus thermoluteolus</name>
    <name type="common">Pseudomonas hydrogenothermophila</name>
    <dbReference type="NCBI Taxonomy" id="297"/>
    <lineage>
        <taxon>Bacteria</taxon>
        <taxon>Pseudomonadati</taxon>
        <taxon>Pseudomonadota</taxon>
        <taxon>Hydrogenophilia</taxon>
        <taxon>Hydrogenophilales</taxon>
        <taxon>Hydrogenophilaceae</taxon>
        <taxon>Hydrogenophilus</taxon>
    </lineage>
</organism>
<comment type="similarity">
    <text evidence="1">Belongs to the LamB/PxpA family.</text>
</comment>
<dbReference type="EC" id="3.5.2.9" evidence="1"/>
<name>A0A2Z6DVF4_HYDTE</name>
<dbReference type="GO" id="GO:0017168">
    <property type="term" value="F:5-oxoprolinase (ATP-hydrolyzing) activity"/>
    <property type="evidence" value="ECO:0007669"/>
    <property type="project" value="UniProtKB-UniRule"/>
</dbReference>
<dbReference type="EMBL" id="AP018558">
    <property type="protein sequence ID" value="BBD76339.1"/>
    <property type="molecule type" value="Genomic_DNA"/>
</dbReference>
<comment type="function">
    <text evidence="1">Catalyzes the cleavage of 5-oxoproline to form L-glutamate coupled to the hydrolysis of ATP to ADP and inorganic phosphate.</text>
</comment>
<evidence type="ECO:0000256" key="1">
    <source>
        <dbReference type="HAMAP-Rule" id="MF_00691"/>
    </source>
</evidence>
<dbReference type="AlphaFoldDB" id="A0A2Z6DVF4"/>
<sequence>MTLTLNLNADLGESYGAWSMGNDAAMLALVQSASLACGFHGGDPLTARKTLALARAARVSVGAHPSYPDLLGFGRREMAIPPDELEALLLYQIGALATLAASEGVTLTHVKPHGALYNRAWRDPVTARAIVRAVATASRALAGSGHGIPWQDARALILLAPPHSALAAAGHDAALPVAHEIFADRAYTADGTLVPRSEPGAVLHDPDAVLRHVQTMLEAGGIVTATGEVLPAPIHSICVHGDTPEAVAIAQALAATLQEQGVALAPLPALFDPVRTPFAS</sequence>
<dbReference type="InterPro" id="IPR011330">
    <property type="entry name" value="Glyco_hydro/deAcase_b/a-brl"/>
</dbReference>
<gene>
    <name evidence="1" type="primary">pxpA</name>
    <name evidence="2" type="ORF">HPTL_0069</name>
</gene>
<evidence type="ECO:0000313" key="3">
    <source>
        <dbReference type="Proteomes" id="UP000262004"/>
    </source>
</evidence>
<comment type="subunit">
    <text evidence="1">Forms a complex composed of PxpA, PxpB and PxpC.</text>
</comment>
<evidence type="ECO:0000313" key="2">
    <source>
        <dbReference type="EMBL" id="BBD76339.1"/>
    </source>
</evidence>
<dbReference type="InterPro" id="IPR005501">
    <property type="entry name" value="LamB/YcsF/PxpA-like"/>
</dbReference>
<dbReference type="NCBIfam" id="NF003814">
    <property type="entry name" value="PRK05406.1-3"/>
    <property type="match status" value="1"/>
</dbReference>
<proteinExistence type="inferred from homology"/>
<comment type="catalytic activity">
    <reaction evidence="1">
        <text>5-oxo-L-proline + ATP + 2 H2O = L-glutamate + ADP + phosphate + H(+)</text>
        <dbReference type="Rhea" id="RHEA:10348"/>
        <dbReference type="ChEBI" id="CHEBI:15377"/>
        <dbReference type="ChEBI" id="CHEBI:15378"/>
        <dbReference type="ChEBI" id="CHEBI:29985"/>
        <dbReference type="ChEBI" id="CHEBI:30616"/>
        <dbReference type="ChEBI" id="CHEBI:43474"/>
        <dbReference type="ChEBI" id="CHEBI:58402"/>
        <dbReference type="ChEBI" id="CHEBI:456216"/>
        <dbReference type="EC" id="3.5.2.9"/>
    </reaction>
</comment>
<accession>A0A2Z6DVF4</accession>
<dbReference type="CDD" id="cd10787">
    <property type="entry name" value="LamB_YcsF_like"/>
    <property type="match status" value="1"/>
</dbReference>